<evidence type="ECO:0000256" key="1">
    <source>
        <dbReference type="ARBA" id="ARBA00010613"/>
    </source>
</evidence>
<dbReference type="RefSeq" id="WP_123663454.1">
    <property type="nucleotide sequence ID" value="NZ_RJKE01000001.1"/>
</dbReference>
<keyword evidence="4" id="KW-1185">Reference proteome</keyword>
<comment type="similarity">
    <text evidence="1">Belongs to the carbon-nitrogen hydrolase superfamily. NIT1/NIT2 family.</text>
</comment>
<dbReference type="CDD" id="cd07581">
    <property type="entry name" value="nitrilase_3"/>
    <property type="match status" value="1"/>
</dbReference>
<dbReference type="SUPFAM" id="SSF56317">
    <property type="entry name" value="Carbon-nitrogen hydrolase"/>
    <property type="match status" value="1"/>
</dbReference>
<protein>
    <submittedName>
        <fullName evidence="3">Putative amidohydrolase</fullName>
    </submittedName>
</protein>
<dbReference type="Gene3D" id="3.60.110.10">
    <property type="entry name" value="Carbon-nitrogen hydrolase"/>
    <property type="match status" value="1"/>
</dbReference>
<dbReference type="OrthoDB" id="9811121at2"/>
<dbReference type="Pfam" id="PF00795">
    <property type="entry name" value="CN_hydrolase"/>
    <property type="match status" value="1"/>
</dbReference>
<dbReference type="Proteomes" id="UP000272400">
    <property type="component" value="Unassembled WGS sequence"/>
</dbReference>
<reference evidence="3 4" key="1">
    <citation type="submission" date="2018-11" db="EMBL/GenBank/DDBJ databases">
        <title>Sequencing the genomes of 1000 actinobacteria strains.</title>
        <authorList>
            <person name="Klenk H.-P."/>
        </authorList>
    </citation>
    <scope>NUCLEOTIDE SEQUENCE [LARGE SCALE GENOMIC DNA]</scope>
    <source>
        <strain evidence="3 4">DSM 44254</strain>
    </source>
</reference>
<dbReference type="InterPro" id="IPR003010">
    <property type="entry name" value="C-N_Hydrolase"/>
</dbReference>
<dbReference type="PROSITE" id="PS50263">
    <property type="entry name" value="CN_HYDROLASE"/>
    <property type="match status" value="1"/>
</dbReference>
<evidence type="ECO:0000259" key="2">
    <source>
        <dbReference type="PROSITE" id="PS50263"/>
    </source>
</evidence>
<dbReference type="PANTHER" id="PTHR23088:SF27">
    <property type="entry name" value="DEAMINATED GLUTATHIONE AMIDASE"/>
    <property type="match status" value="1"/>
</dbReference>
<dbReference type="InterPro" id="IPR036526">
    <property type="entry name" value="C-N_Hydrolase_sf"/>
</dbReference>
<evidence type="ECO:0000313" key="3">
    <source>
        <dbReference type="EMBL" id="ROO83934.1"/>
    </source>
</evidence>
<dbReference type="PROSITE" id="PS01227">
    <property type="entry name" value="UPF0012"/>
    <property type="match status" value="1"/>
</dbReference>
<sequence>MRAALCQIDVTDDPAVNLTAVRAALEEAEGADLAIFPEATLVRFGNSLKDFAEPLDGPFVTALRAEAAARGTALIVGTFEPADDGRVHNTLVAIDAEGALAGTYRKIHMFDAFAYKESQAVAPGSEPVVVELAGARIGLITCYDIRFPELARALVDRGADLLVVAAAWAQGTFKEEHWTTLVRARAIENTIWTLAVDRAPDLTDPPRGARMGVGRSLAVDPMGTVTADLGPFPAIRTVPVDLTLTARVRAVIPSLNHRRL</sequence>
<gene>
    <name evidence="3" type="ORF">EDD29_1444</name>
</gene>
<accession>A0A3N1CRZ1</accession>
<dbReference type="AlphaFoldDB" id="A0A3N1CRZ1"/>
<dbReference type="EMBL" id="RJKE01000001">
    <property type="protein sequence ID" value="ROO83934.1"/>
    <property type="molecule type" value="Genomic_DNA"/>
</dbReference>
<proteinExistence type="inferred from homology"/>
<organism evidence="3 4">
    <name type="scientific">Actinocorallia herbida</name>
    <dbReference type="NCBI Taxonomy" id="58109"/>
    <lineage>
        <taxon>Bacteria</taxon>
        <taxon>Bacillati</taxon>
        <taxon>Actinomycetota</taxon>
        <taxon>Actinomycetes</taxon>
        <taxon>Streptosporangiales</taxon>
        <taxon>Thermomonosporaceae</taxon>
        <taxon>Actinocorallia</taxon>
    </lineage>
</organism>
<dbReference type="InterPro" id="IPR001110">
    <property type="entry name" value="UPF0012_CS"/>
</dbReference>
<evidence type="ECO:0000313" key="4">
    <source>
        <dbReference type="Proteomes" id="UP000272400"/>
    </source>
</evidence>
<dbReference type="GO" id="GO:0016787">
    <property type="term" value="F:hydrolase activity"/>
    <property type="evidence" value="ECO:0007669"/>
    <property type="project" value="UniProtKB-KW"/>
</dbReference>
<comment type="caution">
    <text evidence="3">The sequence shown here is derived from an EMBL/GenBank/DDBJ whole genome shotgun (WGS) entry which is preliminary data.</text>
</comment>
<feature type="domain" description="CN hydrolase" evidence="2">
    <location>
        <begin position="1"/>
        <end position="242"/>
    </location>
</feature>
<keyword evidence="3" id="KW-0378">Hydrolase</keyword>
<dbReference type="PANTHER" id="PTHR23088">
    <property type="entry name" value="NITRILASE-RELATED"/>
    <property type="match status" value="1"/>
</dbReference>
<name>A0A3N1CRZ1_9ACTN</name>